<gene>
    <name evidence="2" type="ORF">KGD84_01160</name>
</gene>
<evidence type="ECO:0000256" key="1">
    <source>
        <dbReference type="ARBA" id="ARBA00022737"/>
    </source>
</evidence>
<keyword evidence="1" id="KW-0677">Repeat</keyword>
<dbReference type="EMBL" id="CP074133">
    <property type="protein sequence ID" value="QUX23049.1"/>
    <property type="molecule type" value="Genomic_DNA"/>
</dbReference>
<dbReference type="InterPro" id="IPR016024">
    <property type="entry name" value="ARM-type_fold"/>
</dbReference>
<dbReference type="Proteomes" id="UP000676079">
    <property type="component" value="Chromosome"/>
</dbReference>
<dbReference type="Pfam" id="PF02985">
    <property type="entry name" value="HEAT"/>
    <property type="match status" value="2"/>
</dbReference>
<name>A0ABX8BLW5_9ACTN</name>
<dbReference type="InterPro" id="IPR011989">
    <property type="entry name" value="ARM-like"/>
</dbReference>
<evidence type="ECO:0000313" key="2">
    <source>
        <dbReference type="EMBL" id="QUX23049.1"/>
    </source>
</evidence>
<sequence>MADDERLRGLDGVPWGDLVDCHGQDGTGVRDDLAAALTGDPAEAVEALEDLCVSLADRGYGYRLPSAVPAALPFLARAAADAGRPSQVRLDALDLVGDVCSGWDLPAPATVREVLLSLLADPCPEVRVKAAEALARGRGGDAAVVEALRERHGAEADPGVRLRLLAAAVRLTGRGGPVPGWLRDRFENGDRDERVLVGSGAFGDPVPTARAAMDDLVREPRPRWFRAAGLGADGCDDRRFRYAQVWIHRALDRDGRERVARDLLGHADARVRAAAVRAALDLVGEFRSAAGPWAGRVAPLLDDPDPEVRRWAVRSLSAVGEHALPWADRLAGIAAEPGGDAQALLALARLRDPRAPALLPARSGLPLFGFDPVPSRDPWGWDPTFEEAMEAFAPWADELLPHLRERMGGDPWEARWAAPALAAWGPRAAPLADAVAGLLGGGDRDPGLVAALAAIGPAAARHADRVRESAAGPGRAHAYLRLTGDTGAALDLLGPFGARWHDREWALLAEAGPAAARYEADLREYTDLRGAHDARALHALWRVTGDTRAVLAALLDTDHPYLGERVLTGTGTAAVRLLGGIGPPAGRALPRLRALLGSDRTAHVSPRALSRRGIAQDRDLTALLRDAVARIGGGG</sequence>
<dbReference type="Gene3D" id="1.25.10.10">
    <property type="entry name" value="Leucine-rich Repeat Variant"/>
    <property type="match status" value="2"/>
</dbReference>
<dbReference type="SUPFAM" id="SSF48371">
    <property type="entry name" value="ARM repeat"/>
    <property type="match status" value="1"/>
</dbReference>
<dbReference type="InterPro" id="IPR000357">
    <property type="entry name" value="HEAT"/>
</dbReference>
<evidence type="ECO:0008006" key="4">
    <source>
        <dbReference type="Google" id="ProtNLM"/>
    </source>
</evidence>
<reference evidence="2 3" key="1">
    <citation type="submission" date="2021-05" db="EMBL/GenBank/DDBJ databases">
        <title>Direct Submission.</title>
        <authorList>
            <person name="Li K."/>
            <person name="Gao J."/>
        </authorList>
    </citation>
    <scope>NUCLEOTIDE SEQUENCE [LARGE SCALE GENOMIC DNA]</scope>
    <source>
        <strain evidence="2 3">Mg02</strain>
    </source>
</reference>
<proteinExistence type="predicted"/>
<dbReference type="RefSeq" id="WP_220564276.1">
    <property type="nucleotide sequence ID" value="NZ_CP074133.1"/>
</dbReference>
<organism evidence="2 3">
    <name type="scientific">Nocardiopsis changdeensis</name>
    <dbReference type="NCBI Taxonomy" id="2831969"/>
    <lineage>
        <taxon>Bacteria</taxon>
        <taxon>Bacillati</taxon>
        <taxon>Actinomycetota</taxon>
        <taxon>Actinomycetes</taxon>
        <taxon>Streptosporangiales</taxon>
        <taxon>Nocardiopsidaceae</taxon>
        <taxon>Nocardiopsis</taxon>
    </lineage>
</organism>
<keyword evidence="3" id="KW-1185">Reference proteome</keyword>
<protein>
    <recommendedName>
        <fullName evidence="4">HEAT repeat domain-containing protein</fullName>
    </recommendedName>
</protein>
<evidence type="ECO:0000313" key="3">
    <source>
        <dbReference type="Proteomes" id="UP000676079"/>
    </source>
</evidence>
<accession>A0ABX8BLW5</accession>